<dbReference type="GO" id="GO:0005509">
    <property type="term" value="F:calcium ion binding"/>
    <property type="evidence" value="ECO:0007669"/>
    <property type="project" value="InterPro"/>
</dbReference>
<feature type="disulfide bond" evidence="6">
    <location>
        <begin position="45"/>
        <end position="54"/>
    </location>
</feature>
<evidence type="ECO:0000259" key="7">
    <source>
        <dbReference type="PROSITE" id="PS50026"/>
    </source>
</evidence>
<dbReference type="PROSITE" id="PS50026">
    <property type="entry name" value="EGF_3"/>
    <property type="match status" value="3"/>
</dbReference>
<keyword evidence="1 6" id="KW-0245">EGF-like domain</keyword>
<keyword evidence="5" id="KW-0325">Glycoprotein</keyword>
<keyword evidence="3" id="KW-0677">Repeat</keyword>
<keyword evidence="2" id="KW-0732">Signal</keyword>
<dbReference type="InterPro" id="IPR001881">
    <property type="entry name" value="EGF-like_Ca-bd_dom"/>
</dbReference>
<dbReference type="PROSITE" id="PS00022">
    <property type="entry name" value="EGF_1"/>
    <property type="match status" value="2"/>
</dbReference>
<evidence type="ECO:0000256" key="3">
    <source>
        <dbReference type="ARBA" id="ARBA00022737"/>
    </source>
</evidence>
<evidence type="ECO:0000256" key="5">
    <source>
        <dbReference type="ARBA" id="ARBA00023180"/>
    </source>
</evidence>
<feature type="domain" description="EGF-like" evidence="7">
    <location>
        <begin position="57"/>
        <end position="91"/>
    </location>
</feature>
<dbReference type="InterPro" id="IPR000742">
    <property type="entry name" value="EGF"/>
</dbReference>
<evidence type="ECO:0000256" key="4">
    <source>
        <dbReference type="ARBA" id="ARBA00023157"/>
    </source>
</evidence>
<dbReference type="SMART" id="SM00181">
    <property type="entry name" value="EGF"/>
    <property type="match status" value="2"/>
</dbReference>
<evidence type="ECO:0000256" key="1">
    <source>
        <dbReference type="ARBA" id="ARBA00022536"/>
    </source>
</evidence>
<dbReference type="Proteomes" id="UP000663838">
    <property type="component" value="Unassembled WGS sequence"/>
</dbReference>
<comment type="caution">
    <text evidence="8">The sequence shown here is derived from an EMBL/GenBank/DDBJ whole genome shotgun (WGS) entry which is preliminary data.</text>
</comment>
<feature type="domain" description="EGF-like" evidence="7">
    <location>
        <begin position="1"/>
        <end position="16"/>
    </location>
</feature>
<sequence>SFACQCSYGFQGRKCVIRVQSCQSSPCLNGGTCYDVAPGLHHCSCPSYYRGEFCQLRDSFCLDMPCKNNGICLDTLNGYQCICQPGYNGIN</sequence>
<dbReference type="SUPFAM" id="SSF57196">
    <property type="entry name" value="EGF/Laminin"/>
    <property type="match status" value="2"/>
</dbReference>
<dbReference type="Pfam" id="PF12661">
    <property type="entry name" value="hEGF"/>
    <property type="match status" value="1"/>
</dbReference>
<dbReference type="CDD" id="cd00054">
    <property type="entry name" value="EGF_CA"/>
    <property type="match status" value="1"/>
</dbReference>
<reference evidence="8" key="1">
    <citation type="submission" date="2021-02" db="EMBL/GenBank/DDBJ databases">
        <authorList>
            <person name="Nowell W R."/>
        </authorList>
    </citation>
    <scope>NUCLEOTIDE SEQUENCE</scope>
</reference>
<feature type="domain" description="EGF-like" evidence="7">
    <location>
        <begin position="18"/>
        <end position="55"/>
    </location>
</feature>
<organism evidence="8 9">
    <name type="scientific">Rotaria socialis</name>
    <dbReference type="NCBI Taxonomy" id="392032"/>
    <lineage>
        <taxon>Eukaryota</taxon>
        <taxon>Metazoa</taxon>
        <taxon>Spiralia</taxon>
        <taxon>Gnathifera</taxon>
        <taxon>Rotifera</taxon>
        <taxon>Eurotatoria</taxon>
        <taxon>Bdelloidea</taxon>
        <taxon>Philodinida</taxon>
        <taxon>Philodinidae</taxon>
        <taxon>Rotaria</taxon>
    </lineage>
</organism>
<feature type="non-terminal residue" evidence="8">
    <location>
        <position position="91"/>
    </location>
</feature>
<dbReference type="Pfam" id="PF00008">
    <property type="entry name" value="EGF"/>
    <property type="match status" value="1"/>
</dbReference>
<dbReference type="PROSITE" id="PS00010">
    <property type="entry name" value="ASX_HYDROXYL"/>
    <property type="match status" value="1"/>
</dbReference>
<evidence type="ECO:0000256" key="2">
    <source>
        <dbReference type="ARBA" id="ARBA00022729"/>
    </source>
</evidence>
<protein>
    <recommendedName>
        <fullName evidence="7">EGF-like domain-containing protein</fullName>
    </recommendedName>
</protein>
<evidence type="ECO:0000256" key="6">
    <source>
        <dbReference type="PROSITE-ProRule" id="PRU00076"/>
    </source>
</evidence>
<dbReference type="PANTHER" id="PTHR12916:SF4">
    <property type="entry name" value="UNINFLATABLE, ISOFORM C"/>
    <property type="match status" value="1"/>
</dbReference>
<feature type="disulfide bond" evidence="6">
    <location>
        <begin position="6"/>
        <end position="15"/>
    </location>
</feature>
<evidence type="ECO:0000313" key="9">
    <source>
        <dbReference type="Proteomes" id="UP000663838"/>
    </source>
</evidence>
<dbReference type="EMBL" id="CAJOBS010016481">
    <property type="protein sequence ID" value="CAF4959681.1"/>
    <property type="molecule type" value="Genomic_DNA"/>
</dbReference>
<dbReference type="PROSITE" id="PS01186">
    <property type="entry name" value="EGF_2"/>
    <property type="match status" value="1"/>
</dbReference>
<feature type="non-terminal residue" evidence="8">
    <location>
        <position position="1"/>
    </location>
</feature>
<proteinExistence type="predicted"/>
<dbReference type="Gene3D" id="2.10.25.10">
    <property type="entry name" value="Laminin"/>
    <property type="match status" value="2"/>
</dbReference>
<dbReference type="AlphaFoldDB" id="A0A821YFI0"/>
<dbReference type="InterPro" id="IPR013032">
    <property type="entry name" value="EGF-like_CS"/>
</dbReference>
<dbReference type="InterPro" id="IPR000152">
    <property type="entry name" value="EGF-type_Asp/Asn_hydroxyl_site"/>
</dbReference>
<dbReference type="PANTHER" id="PTHR12916">
    <property type="entry name" value="CYTOCHROME C OXIDASE POLYPEPTIDE VIC-2"/>
    <property type="match status" value="1"/>
</dbReference>
<accession>A0A821YFI0</accession>
<comment type="caution">
    <text evidence="6">Lacks conserved residue(s) required for the propagation of feature annotation.</text>
</comment>
<gene>
    <name evidence="8" type="ORF">TOA249_LOCUS34200</name>
</gene>
<dbReference type="FunFam" id="2.10.25.10:FF:000434">
    <property type="entry name" value="Predicted protein"/>
    <property type="match status" value="1"/>
</dbReference>
<keyword evidence="4 6" id="KW-1015">Disulfide bond</keyword>
<dbReference type="SMART" id="SM00179">
    <property type="entry name" value="EGF_CA"/>
    <property type="match status" value="2"/>
</dbReference>
<name>A0A821YFI0_9BILA</name>
<dbReference type="PRINTS" id="PR00010">
    <property type="entry name" value="EGFBLOOD"/>
</dbReference>
<evidence type="ECO:0000313" key="8">
    <source>
        <dbReference type="EMBL" id="CAF4959681.1"/>
    </source>
</evidence>